<proteinExistence type="predicted"/>
<evidence type="ECO:0000256" key="3">
    <source>
        <dbReference type="ARBA" id="ARBA00022614"/>
    </source>
</evidence>
<dbReference type="InterPro" id="IPR032675">
    <property type="entry name" value="LRR_dom_sf"/>
</dbReference>
<sequence length="801" mass="91154">MEEEDGAGSAASSCVSVRSDRSKEQPPLFSNEPAATIVEQERAEVSTGQSAQQHQTHLDSVVMRLEDNITMFVKNELKKIQKLLSPDHPETLKSQMEDEEMFGGEDEDERKSCREAFLKITLHFLRRLKQHEMADHLQSKIFAPLCKRELKAQLKKKFQCVFEGIAKAGSPTLLNQIYTELHITEGGTAEVNDEHEVRQIETASRKPDRAETTIRQEDIFKVSPGRDEPIRTVLTKGVAGIGKTVLTQKYSLDWAEDEANQDIQFIFPFTFRELNVLKEEKFSLVELVHHFFTETKEAGICSFEDFQVVFIFDGLDECRLNLDFNKTKILTETRKSTSLDELLTNLIRGNLLPSARLWITTRPAAANQIPPQCVDMVTEVRGFTDPQKEEYFRKRFRDEEQASRIISHIKKARSLHIMCHIPVFCWITATVLEDVLETREGGQLPKTLTEMYIHFLVVQAKVKRIKYDGGAETDPHWSPESRKMIESLGKLAFDQLQKGNLIFYEPDLTECGIDIRAASVYSGVFTQIFKEEKQLYQNKVFCFVHLSVQEFLAALHVHLTFINSGLNLLEEQQTTSMWPKLSDKPKLQSLHQCAVDKALQSPNGHLDLFLRFLLGLKTNQTRLQGLMTQTGSSAQTNQEAVQYIKKKLSENLSAEKSINLFHCLNELNDRSLLEEIQQSLRSGRLSTDKLSPAQWSALVFILLSSEKDLDEFNLKKYFASEEALLRLLPVVKVSKKALLWGCGLSEISCDYLAAALKSNPSHLRELDLSWNKLQDSGVKHLCGFLESPGCGLETLRSVSMF</sequence>
<dbReference type="InterPro" id="IPR027417">
    <property type="entry name" value="P-loop_NTPase"/>
</dbReference>
<keyword evidence="5" id="KW-0547">Nucleotide-binding</keyword>
<evidence type="ECO:0000256" key="2">
    <source>
        <dbReference type="ARBA" id="ARBA00022490"/>
    </source>
</evidence>
<reference evidence="9" key="2">
    <citation type="submission" date="2025-09" db="UniProtKB">
        <authorList>
            <consortium name="Ensembl"/>
        </authorList>
    </citation>
    <scope>IDENTIFICATION</scope>
</reference>
<dbReference type="InterPro" id="IPR041075">
    <property type="entry name" value="NOD1/2_WH"/>
</dbReference>
<dbReference type="PROSITE" id="PS50837">
    <property type="entry name" value="NACHT"/>
    <property type="match status" value="1"/>
</dbReference>
<keyword evidence="4" id="KW-0677">Repeat</keyword>
<evidence type="ECO:0000256" key="5">
    <source>
        <dbReference type="ARBA" id="ARBA00022741"/>
    </source>
</evidence>
<dbReference type="Gene3D" id="3.40.50.300">
    <property type="entry name" value="P-loop containing nucleotide triphosphate hydrolases"/>
    <property type="match status" value="1"/>
</dbReference>
<feature type="region of interest" description="Disordered" evidence="7">
    <location>
        <begin position="1"/>
        <end position="57"/>
    </location>
</feature>
<dbReference type="FunFam" id="3.40.50.300:FF:001524">
    <property type="entry name" value="Si:dkey-126g1.7"/>
    <property type="match status" value="1"/>
</dbReference>
<keyword evidence="3" id="KW-0433">Leucine-rich repeat</keyword>
<feature type="compositionally biased region" description="Low complexity" evidence="7">
    <location>
        <begin position="7"/>
        <end position="17"/>
    </location>
</feature>
<dbReference type="Pfam" id="PF17779">
    <property type="entry name" value="WHD_NOD2"/>
    <property type="match status" value="1"/>
</dbReference>
<dbReference type="GO" id="GO:0005524">
    <property type="term" value="F:ATP binding"/>
    <property type="evidence" value="ECO:0007669"/>
    <property type="project" value="UniProtKB-KW"/>
</dbReference>
<dbReference type="SMART" id="SM01288">
    <property type="entry name" value="FISNA"/>
    <property type="match status" value="1"/>
</dbReference>
<dbReference type="GeneTree" id="ENSGT01150000286915"/>
<organism evidence="9 10">
    <name type="scientific">Oreochromis niloticus</name>
    <name type="common">Nile tilapia</name>
    <name type="synonym">Tilapia nilotica</name>
    <dbReference type="NCBI Taxonomy" id="8128"/>
    <lineage>
        <taxon>Eukaryota</taxon>
        <taxon>Metazoa</taxon>
        <taxon>Chordata</taxon>
        <taxon>Craniata</taxon>
        <taxon>Vertebrata</taxon>
        <taxon>Euteleostomi</taxon>
        <taxon>Actinopterygii</taxon>
        <taxon>Neopterygii</taxon>
        <taxon>Teleostei</taxon>
        <taxon>Neoteleostei</taxon>
        <taxon>Acanthomorphata</taxon>
        <taxon>Ovalentaria</taxon>
        <taxon>Cichlomorphae</taxon>
        <taxon>Cichliformes</taxon>
        <taxon>Cichlidae</taxon>
        <taxon>African cichlids</taxon>
        <taxon>Pseudocrenilabrinae</taxon>
        <taxon>Oreochromini</taxon>
        <taxon>Oreochromis</taxon>
    </lineage>
</organism>
<dbReference type="Pfam" id="PF05729">
    <property type="entry name" value="NACHT"/>
    <property type="match status" value="1"/>
</dbReference>
<name>A0A669ENY0_ORENI</name>
<feature type="domain" description="NACHT" evidence="8">
    <location>
        <begin position="231"/>
        <end position="365"/>
    </location>
</feature>
<evidence type="ECO:0000256" key="7">
    <source>
        <dbReference type="SAM" id="MobiDB-lite"/>
    </source>
</evidence>
<keyword evidence="10" id="KW-1185">Reference proteome</keyword>
<evidence type="ECO:0000256" key="1">
    <source>
        <dbReference type="ARBA" id="ARBA00004496"/>
    </source>
</evidence>
<dbReference type="InterPro" id="IPR041267">
    <property type="entry name" value="NLRP_HD2"/>
</dbReference>
<accession>A0A669ENY0</accession>
<dbReference type="SMART" id="SM00368">
    <property type="entry name" value="LRR_RI"/>
    <property type="match status" value="2"/>
</dbReference>
<dbReference type="SUPFAM" id="SSF52047">
    <property type="entry name" value="RNI-like"/>
    <property type="match status" value="1"/>
</dbReference>
<comment type="subcellular location">
    <subcellularLocation>
        <location evidence="1">Cytoplasm</location>
    </subcellularLocation>
</comment>
<keyword evidence="2" id="KW-0963">Cytoplasm</keyword>
<protein>
    <recommendedName>
        <fullName evidence="8">NACHT domain-containing protein</fullName>
    </recommendedName>
</protein>
<dbReference type="PANTHER" id="PTHR24106">
    <property type="entry name" value="NACHT, LRR AND CARD DOMAINS-CONTAINING"/>
    <property type="match status" value="1"/>
</dbReference>
<dbReference type="GO" id="GO:0005737">
    <property type="term" value="C:cytoplasm"/>
    <property type="evidence" value="ECO:0007669"/>
    <property type="project" value="UniProtKB-SubCell"/>
</dbReference>
<dbReference type="Gene3D" id="3.80.10.10">
    <property type="entry name" value="Ribonuclease Inhibitor"/>
    <property type="match status" value="1"/>
</dbReference>
<dbReference type="InterPro" id="IPR001611">
    <property type="entry name" value="Leu-rich_rpt"/>
</dbReference>
<evidence type="ECO:0000313" key="9">
    <source>
        <dbReference type="Ensembl" id="ENSONIP00000074601.1"/>
    </source>
</evidence>
<evidence type="ECO:0000256" key="6">
    <source>
        <dbReference type="ARBA" id="ARBA00022840"/>
    </source>
</evidence>
<dbReference type="Pfam" id="PF14484">
    <property type="entry name" value="FISNA"/>
    <property type="match status" value="1"/>
</dbReference>
<dbReference type="InterPro" id="IPR007111">
    <property type="entry name" value="NACHT_NTPase"/>
</dbReference>
<evidence type="ECO:0000259" key="8">
    <source>
        <dbReference type="PROSITE" id="PS50837"/>
    </source>
</evidence>
<dbReference type="InterPro" id="IPR051261">
    <property type="entry name" value="NLR"/>
</dbReference>
<dbReference type="Pfam" id="PF17776">
    <property type="entry name" value="NLRC4_HD2"/>
    <property type="match status" value="1"/>
</dbReference>
<dbReference type="Proteomes" id="UP000005207">
    <property type="component" value="Unplaced"/>
</dbReference>
<evidence type="ECO:0000256" key="4">
    <source>
        <dbReference type="ARBA" id="ARBA00022737"/>
    </source>
</evidence>
<dbReference type="Pfam" id="PF13516">
    <property type="entry name" value="LRR_6"/>
    <property type="match status" value="1"/>
</dbReference>
<feature type="compositionally biased region" description="Polar residues" evidence="7">
    <location>
        <begin position="46"/>
        <end position="55"/>
    </location>
</feature>
<dbReference type="InterPro" id="IPR029495">
    <property type="entry name" value="NACHT-assoc"/>
</dbReference>
<dbReference type="Ensembl" id="ENSONIT00000037950.1">
    <property type="protein sequence ID" value="ENSONIP00000074601.1"/>
    <property type="gene ID" value="ENSONIG00000030371.1"/>
</dbReference>
<reference evidence="9" key="1">
    <citation type="submission" date="2025-08" db="UniProtKB">
        <authorList>
            <consortium name="Ensembl"/>
        </authorList>
    </citation>
    <scope>IDENTIFICATION</scope>
</reference>
<evidence type="ECO:0000313" key="10">
    <source>
        <dbReference type="Proteomes" id="UP000005207"/>
    </source>
</evidence>
<dbReference type="AlphaFoldDB" id="A0A669ENY0"/>
<keyword evidence="6" id="KW-0067">ATP-binding</keyword>